<name>A0AAD7CPV3_MYCRO</name>
<proteinExistence type="predicted"/>
<accession>A0AAD7CPV3</accession>
<gene>
    <name evidence="2" type="ORF">B0H17DRAFT_1145966</name>
</gene>
<comment type="caution">
    <text evidence="2">The sequence shown here is derived from an EMBL/GenBank/DDBJ whole genome shotgun (WGS) entry which is preliminary data.</text>
</comment>
<organism evidence="2 3">
    <name type="scientific">Mycena rosella</name>
    <name type="common">Pink bonnet</name>
    <name type="synonym">Agaricus rosellus</name>
    <dbReference type="NCBI Taxonomy" id="1033263"/>
    <lineage>
        <taxon>Eukaryota</taxon>
        <taxon>Fungi</taxon>
        <taxon>Dikarya</taxon>
        <taxon>Basidiomycota</taxon>
        <taxon>Agaricomycotina</taxon>
        <taxon>Agaricomycetes</taxon>
        <taxon>Agaricomycetidae</taxon>
        <taxon>Agaricales</taxon>
        <taxon>Marasmiineae</taxon>
        <taxon>Mycenaceae</taxon>
        <taxon>Mycena</taxon>
    </lineage>
</organism>
<dbReference type="EMBL" id="JARKIE010000292">
    <property type="protein sequence ID" value="KAJ7657110.1"/>
    <property type="molecule type" value="Genomic_DNA"/>
</dbReference>
<feature type="chain" id="PRO_5041917632" evidence="1">
    <location>
        <begin position="22"/>
        <end position="199"/>
    </location>
</feature>
<keyword evidence="1" id="KW-0732">Signal</keyword>
<dbReference type="AlphaFoldDB" id="A0AAD7CPV3"/>
<feature type="signal peptide" evidence="1">
    <location>
        <begin position="1"/>
        <end position="21"/>
    </location>
</feature>
<reference evidence="2" key="1">
    <citation type="submission" date="2023-03" db="EMBL/GenBank/DDBJ databases">
        <title>Massive genome expansion in bonnet fungi (Mycena s.s.) driven by repeated elements and novel gene families across ecological guilds.</title>
        <authorList>
            <consortium name="Lawrence Berkeley National Laboratory"/>
            <person name="Harder C.B."/>
            <person name="Miyauchi S."/>
            <person name="Viragh M."/>
            <person name="Kuo A."/>
            <person name="Thoen E."/>
            <person name="Andreopoulos B."/>
            <person name="Lu D."/>
            <person name="Skrede I."/>
            <person name="Drula E."/>
            <person name="Henrissat B."/>
            <person name="Morin E."/>
            <person name="Kohler A."/>
            <person name="Barry K."/>
            <person name="LaButti K."/>
            <person name="Morin E."/>
            <person name="Salamov A."/>
            <person name="Lipzen A."/>
            <person name="Mereny Z."/>
            <person name="Hegedus B."/>
            <person name="Baldrian P."/>
            <person name="Stursova M."/>
            <person name="Weitz H."/>
            <person name="Taylor A."/>
            <person name="Grigoriev I.V."/>
            <person name="Nagy L.G."/>
            <person name="Martin F."/>
            <person name="Kauserud H."/>
        </authorList>
    </citation>
    <scope>NUCLEOTIDE SEQUENCE</scope>
    <source>
        <strain evidence="2">CBHHK067</strain>
    </source>
</reference>
<evidence type="ECO:0000256" key="1">
    <source>
        <dbReference type="SAM" id="SignalP"/>
    </source>
</evidence>
<evidence type="ECO:0000313" key="3">
    <source>
        <dbReference type="Proteomes" id="UP001221757"/>
    </source>
</evidence>
<protein>
    <submittedName>
        <fullName evidence="2">Uncharacterized protein</fullName>
    </submittedName>
</protein>
<dbReference type="Proteomes" id="UP001221757">
    <property type="component" value="Unassembled WGS sequence"/>
</dbReference>
<evidence type="ECO:0000313" key="2">
    <source>
        <dbReference type="EMBL" id="KAJ7657110.1"/>
    </source>
</evidence>
<keyword evidence="3" id="KW-1185">Reference proteome</keyword>
<sequence>MLFPALGRLLTVSFLLLQTNRESLVTVLKTCTTKESREGFVGIIMCEWKPIELHPGVVQRSLNTKKGQGIKRKIERYLYICMHAAPRKSSSWFAIPFSVQGRLMPRTPGMARESSALRYPGSLDMPGRTAQIETEESRIGPDLDWAPDLMGDLLTYSTLECSLSKIQISGQPLAGGSRAYLHGPNSTARILGSKVFLAE</sequence>